<keyword evidence="1" id="KW-0560">Oxidoreductase</keyword>
<dbReference type="NCBIfam" id="TIGR01722">
    <property type="entry name" value="MMSDH"/>
    <property type="match status" value="1"/>
</dbReference>
<dbReference type="InterPro" id="IPR010061">
    <property type="entry name" value="MeMal-semiAld_DH"/>
</dbReference>
<organism evidence="3 4">
    <name type="scientific">Tessaracoccus lapidicaptus</name>
    <dbReference type="NCBI Taxonomy" id="1427523"/>
    <lineage>
        <taxon>Bacteria</taxon>
        <taxon>Bacillati</taxon>
        <taxon>Actinomycetota</taxon>
        <taxon>Actinomycetes</taxon>
        <taxon>Propionibacteriales</taxon>
        <taxon>Propionibacteriaceae</taxon>
        <taxon>Tessaracoccus</taxon>
    </lineage>
</organism>
<dbReference type="FunFam" id="3.40.309.10:FF:000002">
    <property type="entry name" value="Methylmalonate-semialdehyde dehydrogenase (Acylating)"/>
    <property type="match status" value="1"/>
</dbReference>
<dbReference type="GO" id="GO:0006210">
    <property type="term" value="P:thymine catabolic process"/>
    <property type="evidence" value="ECO:0007669"/>
    <property type="project" value="TreeGrafter"/>
</dbReference>
<feature type="domain" description="Aldehyde dehydrogenase" evidence="2">
    <location>
        <begin position="22"/>
        <end position="481"/>
    </location>
</feature>
<sequence>MSTITMPHWIDGEEYVEEGVEVLTIDNPATGEIVGGVAEASTELLDRAIASARKAQAVWGRTSLAKRTRVMFNFRQLLIERQDELADIIVREGGKTRGDALGEIARGLEIVEFACGIQNALKGEHTIEAATGVDVHTIRQAVGVVGAIVPFNFPMMVPMWMHPMALATGNAVILKPATPVPTVSLTVAKLYQEAGLPDGLFQVVAGDKQVVTHMLNHPGIDAISFVGSTPVAKIVAAGCAATGKRYQALGGANNHAIVMPDANLDFAAQHIVSGAFGAAGQRCMALPVVVAVGEAHDPLIERVKARAEALKVGPGSDPANELGPVISSKSRERIISWINDAEAKGANVVLDGRTFRPEVDGTDGGYWVGPTIVDNVPLETQLYCEEVFGPVLVVVKADSYEEAIEIVNSGAFGNGSAIFTENGETARRFQLDVQAGMVGINVPIPVPVGYYSFGGWKNSLIGDHKIHGQEGVNFYTRTKVITTRWAGGGSHGKIGLDFVASHSR</sequence>
<dbReference type="InterPro" id="IPR015590">
    <property type="entry name" value="Aldehyde_DH_dom"/>
</dbReference>
<dbReference type="Pfam" id="PF00171">
    <property type="entry name" value="Aldedh"/>
    <property type="match status" value="1"/>
</dbReference>
<dbReference type="Gene3D" id="3.40.309.10">
    <property type="entry name" value="Aldehyde Dehydrogenase, Chain A, domain 2"/>
    <property type="match status" value="1"/>
</dbReference>
<evidence type="ECO:0000313" key="3">
    <source>
        <dbReference type="EMBL" id="OCL33407.1"/>
    </source>
</evidence>
<dbReference type="Proteomes" id="UP000093501">
    <property type="component" value="Unassembled WGS sequence"/>
</dbReference>
<protein>
    <submittedName>
        <fullName evidence="3">Methylmalonate-semialdehyde dehydrogenase (Acylating)</fullName>
    </submittedName>
</protein>
<dbReference type="PANTHER" id="PTHR43866:SF4">
    <property type="entry name" value="MALONATE-SEMIALDEHYDE DEHYDROGENASE"/>
    <property type="match status" value="1"/>
</dbReference>
<dbReference type="CDD" id="cd07085">
    <property type="entry name" value="ALDH_F6_MMSDH"/>
    <property type="match status" value="1"/>
</dbReference>
<accession>A0A1C0AL36</accession>
<dbReference type="EMBL" id="MBQD01000022">
    <property type="protein sequence ID" value="OCL33407.1"/>
    <property type="molecule type" value="Genomic_DNA"/>
</dbReference>
<dbReference type="SUPFAM" id="SSF53720">
    <property type="entry name" value="ALDH-like"/>
    <property type="match status" value="1"/>
</dbReference>
<dbReference type="PANTHER" id="PTHR43866">
    <property type="entry name" value="MALONATE-SEMIALDEHYDE DEHYDROGENASE"/>
    <property type="match status" value="1"/>
</dbReference>
<dbReference type="RefSeq" id="WP_068751972.1">
    <property type="nucleotide sequence ID" value="NZ_LR214441.1"/>
</dbReference>
<name>A0A1C0AL36_9ACTN</name>
<evidence type="ECO:0000259" key="2">
    <source>
        <dbReference type="Pfam" id="PF00171"/>
    </source>
</evidence>
<dbReference type="InterPro" id="IPR016163">
    <property type="entry name" value="Ald_DH_C"/>
</dbReference>
<dbReference type="Gene3D" id="3.40.605.10">
    <property type="entry name" value="Aldehyde Dehydrogenase, Chain A, domain 1"/>
    <property type="match status" value="1"/>
</dbReference>
<keyword evidence="4" id="KW-1185">Reference proteome</keyword>
<evidence type="ECO:0000256" key="1">
    <source>
        <dbReference type="ARBA" id="ARBA00023002"/>
    </source>
</evidence>
<evidence type="ECO:0000313" key="4">
    <source>
        <dbReference type="Proteomes" id="UP000093501"/>
    </source>
</evidence>
<dbReference type="InterPro" id="IPR016161">
    <property type="entry name" value="Ald_DH/histidinol_DH"/>
</dbReference>
<dbReference type="InterPro" id="IPR016162">
    <property type="entry name" value="Ald_DH_N"/>
</dbReference>
<proteinExistence type="predicted"/>
<comment type="caution">
    <text evidence="3">The sequence shown here is derived from an EMBL/GenBank/DDBJ whole genome shotgun (WGS) entry which is preliminary data.</text>
</comment>
<reference evidence="4" key="1">
    <citation type="submission" date="2016-07" db="EMBL/GenBank/DDBJ databases">
        <authorList>
            <person name="Florea S."/>
            <person name="Webb J.S."/>
            <person name="Jaromczyk J."/>
            <person name="Schardl C.L."/>
        </authorList>
    </citation>
    <scope>NUCLEOTIDE SEQUENCE [LARGE SCALE GENOMIC DNA]</scope>
    <source>
        <strain evidence="4">IPBSL-7</strain>
    </source>
</reference>
<dbReference type="AlphaFoldDB" id="A0A1C0AL36"/>
<dbReference type="GO" id="GO:0006574">
    <property type="term" value="P:L-valine catabolic process"/>
    <property type="evidence" value="ECO:0007669"/>
    <property type="project" value="TreeGrafter"/>
</dbReference>
<gene>
    <name evidence="3" type="ORF">BCR15_06195</name>
</gene>
<dbReference type="GO" id="GO:0004491">
    <property type="term" value="F:methylmalonate-semialdehyde dehydrogenase (acylating, NAD) activity"/>
    <property type="evidence" value="ECO:0007669"/>
    <property type="project" value="InterPro"/>
</dbReference>